<dbReference type="Proteomes" id="UP000697127">
    <property type="component" value="Unassembled WGS sequence"/>
</dbReference>
<proteinExistence type="predicted"/>
<evidence type="ECO:0000313" key="3">
    <source>
        <dbReference type="EMBL" id="KAG0688648.1"/>
    </source>
</evidence>
<dbReference type="EMBL" id="PUHW01000134">
    <property type="protein sequence ID" value="KAG0688648.1"/>
    <property type="molecule type" value="Genomic_DNA"/>
</dbReference>
<feature type="compositionally biased region" description="Polar residues" evidence="1">
    <location>
        <begin position="79"/>
        <end position="98"/>
    </location>
</feature>
<keyword evidence="4" id="KW-1185">Reference proteome</keyword>
<protein>
    <recommendedName>
        <fullName evidence="2">Gag1-like clamp domain-containing protein</fullName>
    </recommendedName>
</protein>
<feature type="region of interest" description="Disordered" evidence="1">
    <location>
        <begin position="46"/>
        <end position="124"/>
    </location>
</feature>
<evidence type="ECO:0000259" key="2">
    <source>
        <dbReference type="Pfam" id="PF13259"/>
    </source>
</evidence>
<dbReference type="Pfam" id="PF13259">
    <property type="entry name" value="clamp_Gag1-like"/>
    <property type="match status" value="1"/>
</dbReference>
<evidence type="ECO:0000313" key="4">
    <source>
        <dbReference type="Proteomes" id="UP000697127"/>
    </source>
</evidence>
<dbReference type="InterPro" id="IPR025124">
    <property type="entry name" value="Gag1-like_clamp"/>
</dbReference>
<feature type="compositionally biased region" description="Low complexity" evidence="1">
    <location>
        <begin position="49"/>
        <end position="69"/>
    </location>
</feature>
<reference evidence="3" key="1">
    <citation type="submission" date="2020-11" db="EMBL/GenBank/DDBJ databases">
        <title>Kefir isolates.</title>
        <authorList>
            <person name="Marcisauskas S."/>
            <person name="Kim Y."/>
            <person name="Blasche S."/>
        </authorList>
    </citation>
    <scope>NUCLEOTIDE SEQUENCE</scope>
    <source>
        <strain evidence="3">Olga-1</strain>
    </source>
</reference>
<comment type="caution">
    <text evidence="3">The sequence shown here is derived from an EMBL/GenBank/DDBJ whole genome shotgun (WGS) entry which is preliminary data.</text>
</comment>
<dbReference type="OrthoDB" id="5576875at2759"/>
<feature type="domain" description="Gag1-like clamp" evidence="2">
    <location>
        <begin position="165"/>
        <end position="260"/>
    </location>
</feature>
<dbReference type="AlphaFoldDB" id="A0A9P6WMB0"/>
<organism evidence="3 4">
    <name type="scientific">Pichia californica</name>
    <dbReference type="NCBI Taxonomy" id="460514"/>
    <lineage>
        <taxon>Eukaryota</taxon>
        <taxon>Fungi</taxon>
        <taxon>Dikarya</taxon>
        <taxon>Ascomycota</taxon>
        <taxon>Saccharomycotina</taxon>
        <taxon>Pichiomycetes</taxon>
        <taxon>Pichiales</taxon>
        <taxon>Pichiaceae</taxon>
        <taxon>Pichia</taxon>
    </lineage>
</organism>
<accession>A0A9P6WMB0</accession>
<feature type="compositionally biased region" description="Low complexity" evidence="1">
    <location>
        <begin position="102"/>
        <end position="124"/>
    </location>
</feature>
<gene>
    <name evidence="3" type="ORF">C6P40_000711</name>
</gene>
<evidence type="ECO:0000256" key="1">
    <source>
        <dbReference type="SAM" id="MobiDB-lite"/>
    </source>
</evidence>
<sequence length="268" mass="30073">MFSLKQISNAVLLHVDDDNDVDDLFETIDSEDEMLDYKKVFSKVKNTTQNQSQQDSHLQQQQQQQQQENQQKEEPIPYQPSSSTAVTSPNNSTSFNIESKSDNTSTSTHTVTNSSKSTGAGTATGTVTALSSATSISNIKPVQNLDILSDNMKHTESINKTINKNINKTINKTISQSQLSGSELWEKQRNEWLKPTSTKSDIEKRKHSRSLGKLVQFNDNVYLSVYRNLVLYNKPLKNGINMKDGFKVIYSGWENSKMFDRVANGGVP</sequence>
<name>A0A9P6WMB0_9ASCO</name>